<gene>
    <name evidence="1" type="ORF">BV25DRAFT_1885175</name>
</gene>
<sequence>MADIFHDTLFAYALRSVVGTRTLTHPEEKDPSSWPEMVHTEKKQDVNVEVRARDDVETIMGSADPRPSTPAQSTHSSHTQIATPEGAKDAEQANEAILVDWYGPDDPANPQNWSRRKKLWVLFLTCLWTFTMYIGSSIYTAGIQDVSRVFHVSQVAATVGLTLFVLGYGIGPMFLSPLSEIPQVGRMPIYIITCALFTVLQVPTALATNYGMLMAFRFITGFVGSPILATGGATIADMYAPKKRAYGIAIWGLFAVSAPVMGPLVGGFAAHAKGWRWTIWELLWLSGFTLVVLFFFYPETSPSNILYRRAARLRRLTRNPRIQAQSEIDAAHMSAREVATMMLVRPFTLNFTEPIVLILNLYIALIYALLYCWFESFPIVFGEIYHWPEQLVGLAFLGVLVGCFVVIPPFFAYLYYYQEPQYNERGELKPEERMPSAIVGAFFIPICLFWFGWSARTSISWIMPIIGSSFFSIGGVLLFNSVLNYLTDAYPLYAASVLAGNDLMRSSFGAAFPLFAGAMYRNLGVGWASSLLGFLSCVFIPIPILLYRYGERIRMASKRARHDI</sequence>
<accession>A0ACB8T2P7</accession>
<name>A0ACB8T2P7_9AGAM</name>
<keyword evidence="2" id="KW-1185">Reference proteome</keyword>
<comment type="caution">
    <text evidence="1">The sequence shown here is derived from an EMBL/GenBank/DDBJ whole genome shotgun (WGS) entry which is preliminary data.</text>
</comment>
<dbReference type="EMBL" id="MU277207">
    <property type="protein sequence ID" value="KAI0062500.1"/>
    <property type="molecule type" value="Genomic_DNA"/>
</dbReference>
<evidence type="ECO:0000313" key="1">
    <source>
        <dbReference type="EMBL" id="KAI0062500.1"/>
    </source>
</evidence>
<dbReference type="Proteomes" id="UP000814140">
    <property type="component" value="Unassembled WGS sequence"/>
</dbReference>
<evidence type="ECO:0000313" key="2">
    <source>
        <dbReference type="Proteomes" id="UP000814140"/>
    </source>
</evidence>
<reference evidence="1" key="2">
    <citation type="journal article" date="2022" name="New Phytol.">
        <title>Evolutionary transition to the ectomycorrhizal habit in the genomes of a hyperdiverse lineage of mushroom-forming fungi.</title>
        <authorList>
            <person name="Looney B."/>
            <person name="Miyauchi S."/>
            <person name="Morin E."/>
            <person name="Drula E."/>
            <person name="Courty P.E."/>
            <person name="Kohler A."/>
            <person name="Kuo A."/>
            <person name="LaButti K."/>
            <person name="Pangilinan J."/>
            <person name="Lipzen A."/>
            <person name="Riley R."/>
            <person name="Andreopoulos W."/>
            <person name="He G."/>
            <person name="Johnson J."/>
            <person name="Nolan M."/>
            <person name="Tritt A."/>
            <person name="Barry K.W."/>
            <person name="Grigoriev I.V."/>
            <person name="Nagy L.G."/>
            <person name="Hibbett D."/>
            <person name="Henrissat B."/>
            <person name="Matheny P.B."/>
            <person name="Labbe J."/>
            <person name="Martin F.M."/>
        </authorList>
    </citation>
    <scope>NUCLEOTIDE SEQUENCE</scope>
    <source>
        <strain evidence="1">HHB10654</strain>
    </source>
</reference>
<protein>
    <submittedName>
        <fullName evidence="1">Caffeine resistance protein 5</fullName>
    </submittedName>
</protein>
<organism evidence="1 2">
    <name type="scientific">Artomyces pyxidatus</name>
    <dbReference type="NCBI Taxonomy" id="48021"/>
    <lineage>
        <taxon>Eukaryota</taxon>
        <taxon>Fungi</taxon>
        <taxon>Dikarya</taxon>
        <taxon>Basidiomycota</taxon>
        <taxon>Agaricomycotina</taxon>
        <taxon>Agaricomycetes</taxon>
        <taxon>Russulales</taxon>
        <taxon>Auriscalpiaceae</taxon>
        <taxon>Artomyces</taxon>
    </lineage>
</organism>
<reference evidence="1" key="1">
    <citation type="submission" date="2021-03" db="EMBL/GenBank/DDBJ databases">
        <authorList>
            <consortium name="DOE Joint Genome Institute"/>
            <person name="Ahrendt S."/>
            <person name="Looney B.P."/>
            <person name="Miyauchi S."/>
            <person name="Morin E."/>
            <person name="Drula E."/>
            <person name="Courty P.E."/>
            <person name="Chicoki N."/>
            <person name="Fauchery L."/>
            <person name="Kohler A."/>
            <person name="Kuo A."/>
            <person name="Labutti K."/>
            <person name="Pangilinan J."/>
            <person name="Lipzen A."/>
            <person name="Riley R."/>
            <person name="Andreopoulos W."/>
            <person name="He G."/>
            <person name="Johnson J."/>
            <person name="Barry K.W."/>
            <person name="Grigoriev I.V."/>
            <person name="Nagy L."/>
            <person name="Hibbett D."/>
            <person name="Henrissat B."/>
            <person name="Matheny P.B."/>
            <person name="Labbe J."/>
            <person name="Martin F."/>
        </authorList>
    </citation>
    <scope>NUCLEOTIDE SEQUENCE</scope>
    <source>
        <strain evidence="1">HHB10654</strain>
    </source>
</reference>
<proteinExistence type="predicted"/>